<evidence type="ECO:0000313" key="1">
    <source>
        <dbReference type="EMBL" id="SVB32064.1"/>
    </source>
</evidence>
<name>A0A382D1Y8_9ZZZZ</name>
<proteinExistence type="predicted"/>
<dbReference type="PROSITE" id="PS51257">
    <property type="entry name" value="PROKAR_LIPOPROTEIN"/>
    <property type="match status" value="1"/>
</dbReference>
<reference evidence="1" key="1">
    <citation type="submission" date="2018-05" db="EMBL/GenBank/DDBJ databases">
        <authorList>
            <person name="Lanie J.A."/>
            <person name="Ng W.-L."/>
            <person name="Kazmierczak K.M."/>
            <person name="Andrzejewski T.M."/>
            <person name="Davidsen T.M."/>
            <person name="Wayne K.J."/>
            <person name="Tettelin H."/>
            <person name="Glass J.I."/>
            <person name="Rusch D."/>
            <person name="Podicherti R."/>
            <person name="Tsui H.-C.T."/>
            <person name="Winkler M.E."/>
        </authorList>
    </citation>
    <scope>NUCLEOTIDE SEQUENCE</scope>
</reference>
<dbReference type="EMBL" id="UINC01037094">
    <property type="protein sequence ID" value="SVB32064.1"/>
    <property type="molecule type" value="Genomic_DNA"/>
</dbReference>
<protein>
    <recommendedName>
        <fullName evidence="2">Lipoprotein</fullName>
    </recommendedName>
</protein>
<dbReference type="AlphaFoldDB" id="A0A382D1Y8"/>
<organism evidence="1">
    <name type="scientific">marine metagenome</name>
    <dbReference type="NCBI Taxonomy" id="408172"/>
    <lineage>
        <taxon>unclassified sequences</taxon>
        <taxon>metagenomes</taxon>
        <taxon>ecological metagenomes</taxon>
    </lineage>
</organism>
<sequence length="192" mass="22179">MLMKKIKQTILFIGLFLTSCVWWDEKTSESDYELVFQILPILEMDQSGYYELPITSPEMPITHQIYAYVGGQNYTTFDFVDFGNTAVKWYGNLFTVNGDSLGYYSKRYGIDENWQYIRGDSSITYFGETQNFIPIMEPTVSMSNDSGLVNTFLNISPQIFQDTLVLNAATFDKYDNCLTDSCFRSIQIIFKI</sequence>
<gene>
    <name evidence="1" type="ORF">METZ01_LOCUS184918</name>
</gene>
<evidence type="ECO:0008006" key="2">
    <source>
        <dbReference type="Google" id="ProtNLM"/>
    </source>
</evidence>
<accession>A0A382D1Y8</accession>